<reference evidence="2 3" key="1">
    <citation type="journal article" date="2021" name="DNA Res.">
        <title>Genome analysis of Candida subhashii reveals its hybrid nature and dual mitochondrial genome conformations.</title>
        <authorList>
            <person name="Mixao V."/>
            <person name="Hegedusova E."/>
            <person name="Saus E."/>
            <person name="Pryszcz L.P."/>
            <person name="Cillingova A."/>
            <person name="Nosek J."/>
            <person name="Gabaldon T."/>
        </authorList>
    </citation>
    <scope>NUCLEOTIDE SEQUENCE [LARGE SCALE GENOMIC DNA]</scope>
    <source>
        <strain evidence="2 3">CBS 10753</strain>
    </source>
</reference>
<protein>
    <submittedName>
        <fullName evidence="2">Uncharacterized protein</fullName>
    </submittedName>
</protein>
<organism evidence="2 3">
    <name type="scientific">[Candida] subhashii</name>
    <dbReference type="NCBI Taxonomy" id="561895"/>
    <lineage>
        <taxon>Eukaryota</taxon>
        <taxon>Fungi</taxon>
        <taxon>Dikarya</taxon>
        <taxon>Ascomycota</taxon>
        <taxon>Saccharomycotina</taxon>
        <taxon>Pichiomycetes</taxon>
        <taxon>Debaryomycetaceae</taxon>
        <taxon>Spathaspora</taxon>
    </lineage>
</organism>
<keyword evidence="3" id="KW-1185">Reference proteome</keyword>
<comment type="caution">
    <text evidence="2">The sequence shown here is derived from an EMBL/GenBank/DDBJ whole genome shotgun (WGS) entry which is preliminary data.</text>
</comment>
<evidence type="ECO:0000256" key="1">
    <source>
        <dbReference type="SAM" id="MobiDB-lite"/>
    </source>
</evidence>
<evidence type="ECO:0000313" key="2">
    <source>
        <dbReference type="EMBL" id="KAG7664966.1"/>
    </source>
</evidence>
<feature type="region of interest" description="Disordered" evidence="1">
    <location>
        <begin position="176"/>
        <end position="199"/>
    </location>
</feature>
<accession>A0A8J5UQS0</accession>
<evidence type="ECO:0000313" key="3">
    <source>
        <dbReference type="Proteomes" id="UP000694255"/>
    </source>
</evidence>
<dbReference type="EMBL" id="JAGSYN010000056">
    <property type="protein sequence ID" value="KAG7664966.1"/>
    <property type="molecule type" value="Genomic_DNA"/>
</dbReference>
<dbReference type="Pfam" id="PF07954">
    <property type="entry name" value="DUF1689"/>
    <property type="match status" value="1"/>
</dbReference>
<dbReference type="Proteomes" id="UP000694255">
    <property type="component" value="Unassembled WGS sequence"/>
</dbReference>
<dbReference type="RefSeq" id="XP_049265198.1">
    <property type="nucleotide sequence ID" value="XM_049405152.1"/>
</dbReference>
<dbReference type="InterPro" id="IPR012470">
    <property type="entry name" value="Pup1-like"/>
</dbReference>
<dbReference type="GeneID" id="73468295"/>
<dbReference type="AlphaFoldDB" id="A0A8J5UQS0"/>
<sequence>MSQPPQENPLKERLSPQQFQHTVEFYEADQKLNHDDRIEMAQQLRDVITGSSYVSYGAGFAMSTLPTLYYQFLLRKPINTKRFVQRPFISFLFGLSGLVTTRQYALESQLRNKEANITNPRIQQVWKILRPTEVPLFYFYYIQSAKDPSIIAKDPRGFTKEMFENVRFDPELAKRAAHKGKDPRGELGGMEESHPSHWDELRQESGLVTPAIQNQYGDSPFTFPRRDDRENDDPFSFADQNILSPESGSKDDTSKSSWDAIRRGQGRN</sequence>
<feature type="compositionally biased region" description="Polar residues" evidence="1">
    <location>
        <begin position="238"/>
        <end position="247"/>
    </location>
</feature>
<name>A0A8J5UQS0_9ASCO</name>
<dbReference type="OrthoDB" id="4010386at2759"/>
<feature type="region of interest" description="Disordered" evidence="1">
    <location>
        <begin position="212"/>
        <end position="268"/>
    </location>
</feature>
<proteinExistence type="predicted"/>
<gene>
    <name evidence="2" type="ORF">J8A68_001494</name>
</gene>